<dbReference type="Gene3D" id="3.30.499.10">
    <property type="entry name" value="Aconitase, domain 3"/>
    <property type="match status" value="2"/>
</dbReference>
<sequence length="647" mass="69439">MGENATRKILKTHLADGRLVAGDEIGIRIDEILDQDITGTAAMQEFEAMQLGRVRCKVAVVFGDHNVLQVSEENTEDHQYLATAARKYGMWWAKPGSGIGHQIHQEHFACPGDTALGADSHTPHIGGMGVYAMGAGGLDVAVAMGGGPYYFDMPAVVRVNLTGALRPWSTAKDVILEMLRRKTAKGGFGKVFEYVGSGLRALNVQQRITICNMGAELGASTSMFPSDGITRDYMRRIGREKDWREVLPDPDADYDETMDLDLSAIEPLVALPSNPDKVVPIGQAEGVKVDQVMVGSCTNGSYMDLRAVAEIVKGRKVHPDVTFFIHPSSRLDLEALSREGFLTELIAAGVNVEAATCGACIGVGHVPAKGMKSLRAINRNFKGRTGQKEDEVYLSSSEVAAASAITGVITDPRKLGIPAPAQALPEKLDLTNPSLVPPASPAEAASVRVIKGENITTIPLKTPLAEALKGEVLIALGDNISTDHIMPAGSQILRFRSNIPKLAEYVFNRVDPEFPARARAKGGGFIVGGGNYGQGSSREHAAIAPMYLGVVGVIVKDFARIHLANLINWGIVPMTFANPADQEKIRQGDLLEIPGIRRLVEGGAEKVVVNNLTQKTTFTVALSLNRRERDYVLAGGRLAHTKAHPIA</sequence>
<evidence type="ECO:0000259" key="7">
    <source>
        <dbReference type="Pfam" id="PF00694"/>
    </source>
</evidence>
<dbReference type="PRINTS" id="PR00415">
    <property type="entry name" value="ACONITASE"/>
</dbReference>
<dbReference type="GO" id="GO:0046872">
    <property type="term" value="F:metal ion binding"/>
    <property type="evidence" value="ECO:0007669"/>
    <property type="project" value="UniProtKB-KW"/>
</dbReference>
<evidence type="ECO:0000259" key="6">
    <source>
        <dbReference type="Pfam" id="PF00330"/>
    </source>
</evidence>
<name>A0A537LZ11_9BACT</name>
<dbReference type="PROSITE" id="PS00450">
    <property type="entry name" value="ACONITASE_1"/>
    <property type="match status" value="1"/>
</dbReference>
<dbReference type="GO" id="GO:0003994">
    <property type="term" value="F:aconitate hydratase activity"/>
    <property type="evidence" value="ECO:0007669"/>
    <property type="project" value="UniProtKB-EC"/>
</dbReference>
<dbReference type="GO" id="GO:0006099">
    <property type="term" value="P:tricarboxylic acid cycle"/>
    <property type="evidence" value="ECO:0007669"/>
    <property type="project" value="UniProtKB-UniPathway"/>
</dbReference>
<comment type="caution">
    <text evidence="8">The sequence shown here is derived from an EMBL/GenBank/DDBJ whole genome shotgun (WGS) entry which is preliminary data.</text>
</comment>
<evidence type="ECO:0000313" key="8">
    <source>
        <dbReference type="EMBL" id="TMJ13234.1"/>
    </source>
</evidence>
<dbReference type="InterPro" id="IPR006250">
    <property type="entry name" value="Aconitase_put"/>
</dbReference>
<dbReference type="SUPFAM" id="SSF53732">
    <property type="entry name" value="Aconitase iron-sulfur domain"/>
    <property type="match status" value="1"/>
</dbReference>
<dbReference type="InterPro" id="IPR036008">
    <property type="entry name" value="Aconitase_4Fe-4S_dom"/>
</dbReference>
<dbReference type="SUPFAM" id="SSF52016">
    <property type="entry name" value="LeuD/IlvD-like"/>
    <property type="match status" value="1"/>
</dbReference>
<evidence type="ECO:0000313" key="9">
    <source>
        <dbReference type="Proteomes" id="UP000320393"/>
    </source>
</evidence>
<dbReference type="PROSITE" id="PS01244">
    <property type="entry name" value="ACONITASE_2"/>
    <property type="match status" value="1"/>
</dbReference>
<comment type="similarity">
    <text evidence="2">Belongs to the aconitase/IPM isomerase family.</text>
</comment>
<dbReference type="EC" id="4.2.1.3" evidence="8"/>
<dbReference type="NCBIfam" id="TIGR01342">
    <property type="entry name" value="acon_putative"/>
    <property type="match status" value="1"/>
</dbReference>
<keyword evidence="3" id="KW-0479">Metal-binding</keyword>
<dbReference type="EMBL" id="VBAM01000164">
    <property type="protein sequence ID" value="TMJ13234.1"/>
    <property type="molecule type" value="Genomic_DNA"/>
</dbReference>
<keyword evidence="5" id="KW-0411">Iron-sulfur</keyword>
<dbReference type="AlphaFoldDB" id="A0A537LZ11"/>
<dbReference type="InterPro" id="IPR015931">
    <property type="entry name" value="Acnase/IPM_dHydase_lsu_aba_1/3"/>
</dbReference>
<dbReference type="Pfam" id="PF00330">
    <property type="entry name" value="Aconitase"/>
    <property type="match status" value="1"/>
</dbReference>
<gene>
    <name evidence="8" type="ORF">E6H02_05285</name>
</gene>
<feature type="domain" description="Aconitase/3-isopropylmalate dehydratase large subunit alpha/beta/alpha" evidence="6">
    <location>
        <begin position="8"/>
        <end position="407"/>
    </location>
</feature>
<evidence type="ECO:0000256" key="1">
    <source>
        <dbReference type="ARBA" id="ARBA00001966"/>
    </source>
</evidence>
<keyword evidence="8" id="KW-0456">Lyase</keyword>
<dbReference type="UniPathway" id="UPA00223">
    <property type="reaction ID" value="UER00718"/>
</dbReference>
<feature type="domain" description="Aconitase A/isopropylmalate dehydratase small subunit swivel" evidence="7">
    <location>
        <begin position="526"/>
        <end position="578"/>
    </location>
</feature>
<dbReference type="GO" id="GO:0005829">
    <property type="term" value="C:cytosol"/>
    <property type="evidence" value="ECO:0007669"/>
    <property type="project" value="TreeGrafter"/>
</dbReference>
<evidence type="ECO:0000256" key="3">
    <source>
        <dbReference type="ARBA" id="ARBA00022723"/>
    </source>
</evidence>
<dbReference type="NCBIfam" id="NF005558">
    <property type="entry name" value="PRK07229.1"/>
    <property type="match status" value="1"/>
</dbReference>
<proteinExistence type="inferred from homology"/>
<dbReference type="Proteomes" id="UP000320393">
    <property type="component" value="Unassembled WGS sequence"/>
</dbReference>
<comment type="cofactor">
    <cofactor evidence="1">
        <name>[4Fe-4S] cluster</name>
        <dbReference type="ChEBI" id="CHEBI:49883"/>
    </cofactor>
</comment>
<keyword evidence="4" id="KW-0408">Iron</keyword>
<protein>
    <submittedName>
        <fullName evidence="8">Aconitate hydratase</fullName>
        <ecNumber evidence="8">4.2.1.3</ecNumber>
    </submittedName>
</protein>
<evidence type="ECO:0000256" key="4">
    <source>
        <dbReference type="ARBA" id="ARBA00023004"/>
    </source>
</evidence>
<dbReference type="InterPro" id="IPR050926">
    <property type="entry name" value="Aconitase/IPM_isomerase"/>
</dbReference>
<evidence type="ECO:0000256" key="5">
    <source>
        <dbReference type="ARBA" id="ARBA00023014"/>
    </source>
</evidence>
<dbReference type="InterPro" id="IPR000573">
    <property type="entry name" value="AconitaseA/IPMdHydase_ssu_swvl"/>
</dbReference>
<accession>A0A537LZ11</accession>
<dbReference type="InterPro" id="IPR015928">
    <property type="entry name" value="Aconitase/3IPM_dehydase_swvl"/>
</dbReference>
<dbReference type="PANTHER" id="PTHR43160:SF3">
    <property type="entry name" value="ACONITATE HYDRATASE, MITOCHONDRIAL"/>
    <property type="match status" value="1"/>
</dbReference>
<dbReference type="Pfam" id="PF00694">
    <property type="entry name" value="Aconitase_C"/>
    <property type="match status" value="1"/>
</dbReference>
<organism evidence="8 9">
    <name type="scientific">Candidatus Segetimicrobium genomatis</name>
    <dbReference type="NCBI Taxonomy" id="2569760"/>
    <lineage>
        <taxon>Bacteria</taxon>
        <taxon>Bacillati</taxon>
        <taxon>Candidatus Sysuimicrobiota</taxon>
        <taxon>Candidatus Sysuimicrobiia</taxon>
        <taxon>Candidatus Sysuimicrobiales</taxon>
        <taxon>Candidatus Segetimicrobiaceae</taxon>
        <taxon>Candidatus Segetimicrobium</taxon>
    </lineage>
</organism>
<dbReference type="Gene3D" id="3.20.19.10">
    <property type="entry name" value="Aconitase, domain 4"/>
    <property type="match status" value="1"/>
</dbReference>
<dbReference type="PANTHER" id="PTHR43160">
    <property type="entry name" value="ACONITATE HYDRATASE B"/>
    <property type="match status" value="1"/>
</dbReference>
<dbReference type="InterPro" id="IPR001030">
    <property type="entry name" value="Acoase/IPM_deHydtase_lsu_aba"/>
</dbReference>
<dbReference type="InterPro" id="IPR018136">
    <property type="entry name" value="Aconitase_4Fe-4S_BS"/>
</dbReference>
<reference evidence="8 9" key="1">
    <citation type="journal article" date="2019" name="Nat. Microbiol.">
        <title>Mediterranean grassland soil C-N compound turnover is dependent on rainfall and depth, and is mediated by genomically divergent microorganisms.</title>
        <authorList>
            <person name="Diamond S."/>
            <person name="Andeer P.F."/>
            <person name="Li Z."/>
            <person name="Crits-Christoph A."/>
            <person name="Burstein D."/>
            <person name="Anantharaman K."/>
            <person name="Lane K.R."/>
            <person name="Thomas B.C."/>
            <person name="Pan C."/>
            <person name="Northen T.R."/>
            <person name="Banfield J.F."/>
        </authorList>
    </citation>
    <scope>NUCLEOTIDE SEQUENCE [LARGE SCALE GENOMIC DNA]</scope>
    <source>
        <strain evidence="8">NP_5</strain>
    </source>
</reference>
<evidence type="ECO:0000256" key="2">
    <source>
        <dbReference type="ARBA" id="ARBA00007185"/>
    </source>
</evidence>
<dbReference type="GO" id="GO:0051539">
    <property type="term" value="F:4 iron, 4 sulfur cluster binding"/>
    <property type="evidence" value="ECO:0007669"/>
    <property type="project" value="TreeGrafter"/>
</dbReference>